<organism evidence="8 9">
    <name type="scientific">Gemmobacter lutimaris</name>
    <dbReference type="NCBI Taxonomy" id="2306023"/>
    <lineage>
        <taxon>Bacteria</taxon>
        <taxon>Pseudomonadati</taxon>
        <taxon>Pseudomonadota</taxon>
        <taxon>Alphaproteobacteria</taxon>
        <taxon>Rhodobacterales</taxon>
        <taxon>Paracoccaceae</taxon>
        <taxon>Gemmobacter</taxon>
    </lineage>
</organism>
<evidence type="ECO:0000256" key="3">
    <source>
        <dbReference type="ARBA" id="ARBA00023125"/>
    </source>
</evidence>
<name>A0A398BMH3_9RHOB</name>
<keyword evidence="5 6" id="KW-0234">DNA repair</keyword>
<comment type="caution">
    <text evidence="6">Lacks conserved residue(s) required for the propagation of feature annotation.</text>
</comment>
<evidence type="ECO:0000256" key="4">
    <source>
        <dbReference type="ARBA" id="ARBA00023172"/>
    </source>
</evidence>
<dbReference type="NCBIfam" id="TIGR00084">
    <property type="entry name" value="ruvA"/>
    <property type="match status" value="1"/>
</dbReference>
<dbReference type="InterPro" id="IPR010994">
    <property type="entry name" value="RuvA_2-like"/>
</dbReference>
<dbReference type="Pfam" id="PF14520">
    <property type="entry name" value="HHH_5"/>
    <property type="match status" value="1"/>
</dbReference>
<dbReference type="Pfam" id="PF01330">
    <property type="entry name" value="RuvA_N"/>
    <property type="match status" value="1"/>
</dbReference>
<dbReference type="SMART" id="SM00278">
    <property type="entry name" value="HhH1"/>
    <property type="match status" value="2"/>
</dbReference>
<evidence type="ECO:0000256" key="6">
    <source>
        <dbReference type="HAMAP-Rule" id="MF_00031"/>
    </source>
</evidence>
<dbReference type="GO" id="GO:0000400">
    <property type="term" value="F:four-way junction DNA binding"/>
    <property type="evidence" value="ECO:0007669"/>
    <property type="project" value="UniProtKB-UniRule"/>
</dbReference>
<dbReference type="GO" id="GO:0005524">
    <property type="term" value="F:ATP binding"/>
    <property type="evidence" value="ECO:0007669"/>
    <property type="project" value="InterPro"/>
</dbReference>
<comment type="function">
    <text evidence="6">The RuvA-RuvB-RuvC complex processes Holliday junction (HJ) DNA during genetic recombination and DNA repair, while the RuvA-RuvB complex plays an important role in the rescue of blocked DNA replication forks via replication fork reversal (RFR). RuvA specifically binds to HJ cruciform DNA, conferring on it an open structure. The RuvB hexamer acts as an ATP-dependent pump, pulling dsDNA into and through the RuvAB complex. HJ branch migration allows RuvC to scan DNA until it finds its consensus sequence, where it cleaves and resolves the cruciform DNA.</text>
</comment>
<feature type="domain" description="Helix-hairpin-helix DNA-binding motif class 1" evidence="7">
    <location>
        <begin position="73"/>
        <end position="92"/>
    </location>
</feature>
<dbReference type="InterPro" id="IPR000085">
    <property type="entry name" value="RuvA"/>
</dbReference>
<dbReference type="GO" id="GO:0048476">
    <property type="term" value="C:Holliday junction resolvase complex"/>
    <property type="evidence" value="ECO:0007669"/>
    <property type="project" value="UniProtKB-UniRule"/>
</dbReference>
<dbReference type="Proteomes" id="UP000266649">
    <property type="component" value="Unassembled WGS sequence"/>
</dbReference>
<dbReference type="Gene3D" id="2.40.50.140">
    <property type="entry name" value="Nucleic acid-binding proteins"/>
    <property type="match status" value="1"/>
</dbReference>
<dbReference type="GO" id="GO:0009379">
    <property type="term" value="C:Holliday junction helicase complex"/>
    <property type="evidence" value="ECO:0007669"/>
    <property type="project" value="InterPro"/>
</dbReference>
<evidence type="ECO:0000259" key="7">
    <source>
        <dbReference type="SMART" id="SM00278"/>
    </source>
</evidence>
<dbReference type="EMBL" id="QXXQ01000005">
    <property type="protein sequence ID" value="RID91695.1"/>
    <property type="molecule type" value="Genomic_DNA"/>
</dbReference>
<dbReference type="InterPro" id="IPR012340">
    <property type="entry name" value="NA-bd_OB-fold"/>
</dbReference>
<dbReference type="InterPro" id="IPR013849">
    <property type="entry name" value="DNA_helicase_Holl-junc_RuvA_I"/>
</dbReference>
<dbReference type="Gene3D" id="1.10.8.10">
    <property type="entry name" value="DNA helicase RuvA subunit, C-terminal domain"/>
    <property type="match status" value="1"/>
</dbReference>
<dbReference type="InterPro" id="IPR011114">
    <property type="entry name" value="RuvA_C"/>
</dbReference>
<dbReference type="SUPFAM" id="SSF50249">
    <property type="entry name" value="Nucleic acid-binding proteins"/>
    <property type="match status" value="1"/>
</dbReference>
<gene>
    <name evidence="6 8" type="primary">ruvA</name>
    <name evidence="8" type="ORF">D2N39_10605</name>
</gene>
<dbReference type="GO" id="GO:0009378">
    <property type="term" value="F:four-way junction helicase activity"/>
    <property type="evidence" value="ECO:0007669"/>
    <property type="project" value="InterPro"/>
</dbReference>
<dbReference type="AlphaFoldDB" id="A0A398BMH3"/>
<comment type="caution">
    <text evidence="8">The sequence shown here is derived from an EMBL/GenBank/DDBJ whole genome shotgun (WGS) entry which is preliminary data.</text>
</comment>
<evidence type="ECO:0000256" key="5">
    <source>
        <dbReference type="ARBA" id="ARBA00023204"/>
    </source>
</evidence>
<evidence type="ECO:0000256" key="2">
    <source>
        <dbReference type="ARBA" id="ARBA00022763"/>
    </source>
</evidence>
<feature type="region of interest" description="Domain I" evidence="6">
    <location>
        <begin position="1"/>
        <end position="64"/>
    </location>
</feature>
<evidence type="ECO:0000256" key="1">
    <source>
        <dbReference type="ARBA" id="ARBA00022490"/>
    </source>
</evidence>
<dbReference type="RefSeq" id="WP_119134757.1">
    <property type="nucleotide sequence ID" value="NZ_QXXQ01000005.1"/>
</dbReference>
<dbReference type="GO" id="GO:0006281">
    <property type="term" value="P:DNA repair"/>
    <property type="evidence" value="ECO:0007669"/>
    <property type="project" value="UniProtKB-UniRule"/>
</dbReference>
<keyword evidence="2 6" id="KW-0227">DNA damage</keyword>
<dbReference type="SUPFAM" id="SSF47781">
    <property type="entry name" value="RuvA domain 2-like"/>
    <property type="match status" value="1"/>
</dbReference>
<dbReference type="CDD" id="cd14332">
    <property type="entry name" value="UBA_RuvA_C"/>
    <property type="match status" value="1"/>
</dbReference>
<feature type="domain" description="Helix-hairpin-helix DNA-binding motif class 1" evidence="7">
    <location>
        <begin position="108"/>
        <end position="127"/>
    </location>
</feature>
<evidence type="ECO:0000313" key="8">
    <source>
        <dbReference type="EMBL" id="RID91695.1"/>
    </source>
</evidence>
<protein>
    <recommendedName>
        <fullName evidence="6">Holliday junction branch migration complex subunit RuvA</fullName>
    </recommendedName>
</protein>
<keyword evidence="1 6" id="KW-0963">Cytoplasm</keyword>
<dbReference type="GO" id="GO:0006310">
    <property type="term" value="P:DNA recombination"/>
    <property type="evidence" value="ECO:0007669"/>
    <property type="project" value="UniProtKB-UniRule"/>
</dbReference>
<accession>A0A398BMH3</accession>
<keyword evidence="9" id="KW-1185">Reference proteome</keyword>
<dbReference type="InterPro" id="IPR036267">
    <property type="entry name" value="RuvA_C_sf"/>
</dbReference>
<dbReference type="OrthoDB" id="5293449at2"/>
<keyword evidence="4 6" id="KW-0233">DNA recombination</keyword>
<comment type="domain">
    <text evidence="6">Has three domains with a flexible linker between the domains II and III and assumes an 'L' shape. Domain III is highly mobile and contacts RuvB.</text>
</comment>
<dbReference type="SUPFAM" id="SSF46929">
    <property type="entry name" value="DNA helicase RuvA subunit, C-terminal domain"/>
    <property type="match status" value="1"/>
</dbReference>
<dbReference type="Pfam" id="PF07499">
    <property type="entry name" value="RuvA_C"/>
    <property type="match status" value="1"/>
</dbReference>
<dbReference type="GO" id="GO:0005737">
    <property type="term" value="C:cytoplasm"/>
    <property type="evidence" value="ECO:0007669"/>
    <property type="project" value="UniProtKB-SubCell"/>
</dbReference>
<comment type="subcellular location">
    <subcellularLocation>
        <location evidence="6">Cytoplasm</location>
    </subcellularLocation>
</comment>
<comment type="subunit">
    <text evidence="6">Homotetramer. Forms an RuvA(8)-RuvB(12)-Holliday junction (HJ) complex. HJ DNA is sandwiched between 2 RuvA tetramers; dsDNA enters through RuvA and exits via RuvB. An RuvB hexamer assembles on each DNA strand where it exits the tetramer. Each RuvB hexamer is contacted by two RuvA subunits (via domain III) on 2 adjacent RuvB subunits; this complex drives branch migration. In the full resolvosome a probable DNA-RuvA(4)-RuvB(12)-RuvC(2) complex forms which resolves the HJ.</text>
</comment>
<dbReference type="Gene3D" id="1.10.150.20">
    <property type="entry name" value="5' to 3' exonuclease, C-terminal subdomain"/>
    <property type="match status" value="1"/>
</dbReference>
<comment type="similarity">
    <text evidence="6">Belongs to the RuvA family.</text>
</comment>
<dbReference type="HAMAP" id="MF_00031">
    <property type="entry name" value="DNA_HJ_migration_RuvA"/>
    <property type="match status" value="1"/>
</dbReference>
<sequence>MIGRIAGRIEWRGADHVLIDVRGVGYIVHVSDRTLAALPGVGEACALYTELLVREDLLQLFGFPTMLEKEWHRLLTTVQGVGAKAAMAILGTLGAEGTARAITLGDARAIQAAPGIGPKIAQRVVLELKSKAPAIMAQGSSLMAEAVVTEEEAAPAPAVKAKPARSAPARPAVARAAYSADALSALLNLGYGQADAAQAVATVSGEAPEADTAELIRKALKLLMPKT</sequence>
<keyword evidence="3 6" id="KW-0238">DNA-binding</keyword>
<evidence type="ECO:0000313" key="9">
    <source>
        <dbReference type="Proteomes" id="UP000266649"/>
    </source>
</evidence>
<feature type="region of interest" description="Domain III" evidence="6">
    <location>
        <begin position="174"/>
        <end position="227"/>
    </location>
</feature>
<proteinExistence type="inferred from homology"/>
<reference evidence="8 9" key="1">
    <citation type="submission" date="2018-09" db="EMBL/GenBank/DDBJ databases">
        <title>Gemmobacter lutimaris sp. nov., a marine bacterium isolated from tidal flat.</title>
        <authorList>
            <person name="Lee D.W."/>
            <person name="Yoo Y."/>
            <person name="Kim J.-J."/>
            <person name="Kim B.S."/>
        </authorList>
    </citation>
    <scope>NUCLEOTIDE SEQUENCE [LARGE SCALE GENOMIC DNA]</scope>
    <source>
        <strain evidence="8 9">YJ-T1-11</strain>
    </source>
</reference>
<dbReference type="InterPro" id="IPR003583">
    <property type="entry name" value="Hlx-hairpin-Hlx_DNA-bd_motif"/>
</dbReference>